<keyword evidence="2" id="KW-1185">Reference proteome</keyword>
<organism evidence="1 2">
    <name type="scientific">Candidatus Mycoplasma haematobovis</name>
    <dbReference type="NCBI Taxonomy" id="432608"/>
    <lineage>
        <taxon>Bacteria</taxon>
        <taxon>Bacillati</taxon>
        <taxon>Mycoplasmatota</taxon>
        <taxon>Mollicutes</taxon>
        <taxon>Mycoplasmataceae</taxon>
        <taxon>Mycoplasma</taxon>
    </lineage>
</organism>
<evidence type="ECO:0000313" key="1">
    <source>
        <dbReference type="EMBL" id="OAL09738.1"/>
    </source>
</evidence>
<evidence type="ECO:0000313" key="2">
    <source>
        <dbReference type="Proteomes" id="UP000077623"/>
    </source>
</evidence>
<dbReference type="AlphaFoldDB" id="A0A1A9QBW9"/>
<dbReference type="RefSeq" id="WP_187150726.1">
    <property type="nucleotide sequence ID" value="NZ_LWUJ01000016.1"/>
</dbReference>
<reference evidence="2" key="1">
    <citation type="submission" date="2016-04" db="EMBL/GenBank/DDBJ databases">
        <authorList>
            <person name="Quiroz-Castaneda R.E."/>
            <person name="Martinez-Ocampo F."/>
        </authorList>
    </citation>
    <scope>NUCLEOTIDE SEQUENCE [LARGE SCALE GENOMIC DNA]</scope>
    <source>
        <strain evidence="2">INIFAP01</strain>
    </source>
</reference>
<gene>
    <name evidence="1" type="ORF">A6V39_05445</name>
</gene>
<protein>
    <submittedName>
        <fullName evidence="1">Uncharacterized protein</fullName>
    </submittedName>
</protein>
<comment type="caution">
    <text evidence="1">The sequence shown here is derived from an EMBL/GenBank/DDBJ whole genome shotgun (WGS) entry which is preliminary data.</text>
</comment>
<proteinExistence type="predicted"/>
<dbReference type="Proteomes" id="UP000077623">
    <property type="component" value="Unassembled WGS sequence"/>
</dbReference>
<dbReference type="EMBL" id="LWUJ01000016">
    <property type="protein sequence ID" value="OAL09738.1"/>
    <property type="molecule type" value="Genomic_DNA"/>
</dbReference>
<sequence length="113" mass="13488">MGGLTIAVVALLLIKVSDIINFTWKTKYFKQISQQFSKRWPKEVLIDWEDKEGWENFYRQKLEYQKDLVDIAKTSESFRDYCYSEAEISVQKSFEDCDGRNGWCNNCTKMKYQ</sequence>
<accession>A0A1A9QBW9</accession>
<name>A0A1A9QBW9_9MOLU</name>